<comment type="caution">
    <text evidence="1">The sequence shown here is derived from an EMBL/GenBank/DDBJ whole genome shotgun (WGS) entry which is preliminary data.</text>
</comment>
<dbReference type="InterPro" id="IPR003458">
    <property type="entry name" value="Phage_T4_Gp38_tail_assem"/>
</dbReference>
<keyword evidence="2" id="KW-1185">Reference proteome</keyword>
<proteinExistence type="predicted"/>
<reference evidence="1 2" key="1">
    <citation type="submission" date="2021-07" db="EMBL/GenBank/DDBJ databases">
        <title>A novel phosphonate cluster across the Pantoea species complex is important for pathogenicity in onion.</title>
        <authorList>
            <person name="Zhao M."/>
            <person name="Stice S."/>
            <person name="Shin G.Y."/>
            <person name="Coutinho T."/>
            <person name="Gitaitis R."/>
            <person name="Kvitko B."/>
            <person name="Dutta B."/>
        </authorList>
    </citation>
    <scope>NUCLEOTIDE SEQUENCE [LARGE SCALE GENOMIC DNA]</scope>
    <source>
        <strain evidence="1 2">BD 382</strain>
    </source>
</reference>
<evidence type="ECO:0000313" key="2">
    <source>
        <dbReference type="Proteomes" id="UP001197236"/>
    </source>
</evidence>
<dbReference type="PANTHER" id="PTHR34413">
    <property type="entry name" value="PROPHAGE TAIL FIBER ASSEMBLY PROTEIN HOMOLOG TFAE-RELATED-RELATED"/>
    <property type="match status" value="1"/>
</dbReference>
<accession>A0ABS6VGM1</accession>
<sequence>MNDTKKIFDENELATSETILEVFNYDAIYREYTNTSKEYIAKGLSVPAFSTVKSPPPKKTGKTCIYKDNEWCLVDDHRGEVIYSIHTHDEITINELGSYPKNTTNLKPNTKFDVWDGNAWITDKRAQHEAELDASEQKRKVLLANAKTQIDLWQSELQLGMLIDKDKVSLIDWLTYIRKLKEVKITDAPDITWPVPPEAPAN</sequence>
<name>A0ABS6VGM1_9GAMM</name>
<gene>
    <name evidence="1" type="ORF">KYI95_14910</name>
</gene>
<dbReference type="EMBL" id="JAHVXZ010000008">
    <property type="protein sequence ID" value="MBW1258469.1"/>
    <property type="molecule type" value="Genomic_DNA"/>
</dbReference>
<dbReference type="Proteomes" id="UP001197236">
    <property type="component" value="Unassembled WGS sequence"/>
</dbReference>
<dbReference type="PANTHER" id="PTHR34413:SF2">
    <property type="entry name" value="PROPHAGE TAIL FIBER ASSEMBLY PROTEIN HOMOLOG TFAE-RELATED"/>
    <property type="match status" value="1"/>
</dbReference>
<dbReference type="RefSeq" id="WP_218996276.1">
    <property type="nucleotide sequence ID" value="NZ_CP193913.1"/>
</dbReference>
<dbReference type="InterPro" id="IPR051220">
    <property type="entry name" value="TFA_Chaperone"/>
</dbReference>
<protein>
    <submittedName>
        <fullName evidence="1">Tail fiber assembly protein</fullName>
    </submittedName>
</protein>
<organism evidence="1 2">
    <name type="scientific">Pantoea allii</name>
    <dbReference type="NCBI Taxonomy" id="574096"/>
    <lineage>
        <taxon>Bacteria</taxon>
        <taxon>Pseudomonadati</taxon>
        <taxon>Pseudomonadota</taxon>
        <taxon>Gammaproteobacteria</taxon>
        <taxon>Enterobacterales</taxon>
        <taxon>Erwiniaceae</taxon>
        <taxon>Pantoea</taxon>
    </lineage>
</organism>
<dbReference type="Pfam" id="PF02413">
    <property type="entry name" value="Caudo_TAP"/>
    <property type="match status" value="1"/>
</dbReference>
<evidence type="ECO:0000313" key="1">
    <source>
        <dbReference type="EMBL" id="MBW1258469.1"/>
    </source>
</evidence>